<dbReference type="KEGG" id="ztr:MYCGRDRAFT_94659"/>
<dbReference type="AlphaFoldDB" id="F9XGN7"/>
<feature type="compositionally biased region" description="Acidic residues" evidence="1">
    <location>
        <begin position="82"/>
        <end position="91"/>
    </location>
</feature>
<dbReference type="Proteomes" id="UP000008062">
    <property type="component" value="Chromosome 7"/>
</dbReference>
<keyword evidence="3" id="KW-1185">Reference proteome</keyword>
<protein>
    <submittedName>
        <fullName evidence="2">Uncharacterized protein</fullName>
    </submittedName>
</protein>
<proteinExistence type="predicted"/>
<evidence type="ECO:0000313" key="2">
    <source>
        <dbReference type="EMBL" id="EGP86004.1"/>
    </source>
</evidence>
<dbReference type="InParanoid" id="F9XGN7"/>
<evidence type="ECO:0000313" key="3">
    <source>
        <dbReference type="Proteomes" id="UP000008062"/>
    </source>
</evidence>
<name>F9XGN7_ZYMTI</name>
<accession>F9XGN7</accession>
<dbReference type="RefSeq" id="XP_003851028.1">
    <property type="nucleotide sequence ID" value="XM_003850980.1"/>
</dbReference>
<dbReference type="EMBL" id="CM001202">
    <property type="protein sequence ID" value="EGP86004.1"/>
    <property type="molecule type" value="Genomic_DNA"/>
</dbReference>
<dbReference type="GeneID" id="13397557"/>
<evidence type="ECO:0000256" key="1">
    <source>
        <dbReference type="SAM" id="MobiDB-lite"/>
    </source>
</evidence>
<dbReference type="HOGENOM" id="CLU_861104_0_0_1"/>
<organism evidence="2 3">
    <name type="scientific">Zymoseptoria tritici (strain CBS 115943 / IPO323)</name>
    <name type="common">Speckled leaf blotch fungus</name>
    <name type="synonym">Septoria tritici</name>
    <dbReference type="NCBI Taxonomy" id="336722"/>
    <lineage>
        <taxon>Eukaryota</taxon>
        <taxon>Fungi</taxon>
        <taxon>Dikarya</taxon>
        <taxon>Ascomycota</taxon>
        <taxon>Pezizomycotina</taxon>
        <taxon>Dothideomycetes</taxon>
        <taxon>Dothideomycetidae</taxon>
        <taxon>Mycosphaerellales</taxon>
        <taxon>Mycosphaerellaceae</taxon>
        <taxon>Zymoseptoria</taxon>
    </lineage>
</organism>
<sequence>MKRTQEEAELECESPALVKKPACGFAPPSTAPLAHRPLTGRPRFLPKAVIPPVQPKKTYPPNSFDPKSFVLHNSEKAPKEDQEMDEGSDSELEDYENLVRMLDADGDYDPPPRRSKSGKSQAFVVKPMATSLPAKTILAVPTVAHTATNPFLEPAMTVADFGDYIAEYVFDAHKYIEAWTQLTPGQFAILVHDPFHRNKMIEFHTEFMNIEQVLLDGRKDWDLASLPYEFFESVMQPLRKTGDLAMKLSENRVCEWMSVAARSCSESWRLLRKAEEAKEDVEQWPAVWEHGMMHILQCPRRSSHVLVLAPRDKSTVFAIASSA</sequence>
<reference evidence="2 3" key="1">
    <citation type="journal article" date="2011" name="PLoS Genet.">
        <title>Finished genome of the fungal wheat pathogen Mycosphaerella graminicola reveals dispensome structure, chromosome plasticity, and stealth pathogenesis.</title>
        <authorList>
            <person name="Goodwin S.B."/>
            <person name="Ben M'barek S."/>
            <person name="Dhillon B."/>
            <person name="Wittenberg A.H.J."/>
            <person name="Crane C.F."/>
            <person name="Hane J.K."/>
            <person name="Foster A.J."/>
            <person name="Van der Lee T.A.J."/>
            <person name="Grimwood J."/>
            <person name="Aerts A."/>
            <person name="Antoniw J."/>
            <person name="Bailey A."/>
            <person name="Bluhm B."/>
            <person name="Bowler J."/>
            <person name="Bristow J."/>
            <person name="van der Burgt A."/>
            <person name="Canto-Canche B."/>
            <person name="Churchill A.C.L."/>
            <person name="Conde-Ferraez L."/>
            <person name="Cools H.J."/>
            <person name="Coutinho P.M."/>
            <person name="Csukai M."/>
            <person name="Dehal P."/>
            <person name="De Wit P."/>
            <person name="Donzelli B."/>
            <person name="van de Geest H.C."/>
            <person name="van Ham R.C.H.J."/>
            <person name="Hammond-Kosack K.E."/>
            <person name="Henrissat B."/>
            <person name="Kilian A."/>
            <person name="Kobayashi A.K."/>
            <person name="Koopmann E."/>
            <person name="Kourmpetis Y."/>
            <person name="Kuzniar A."/>
            <person name="Lindquist E."/>
            <person name="Lombard V."/>
            <person name="Maliepaard C."/>
            <person name="Martins N."/>
            <person name="Mehrabi R."/>
            <person name="Nap J.P.H."/>
            <person name="Ponomarenko A."/>
            <person name="Rudd J.J."/>
            <person name="Salamov A."/>
            <person name="Schmutz J."/>
            <person name="Schouten H.J."/>
            <person name="Shapiro H."/>
            <person name="Stergiopoulos I."/>
            <person name="Torriani S.F.F."/>
            <person name="Tu H."/>
            <person name="de Vries R.P."/>
            <person name="Waalwijk C."/>
            <person name="Ware S.B."/>
            <person name="Wiebenga A."/>
            <person name="Zwiers L.-H."/>
            <person name="Oliver R.P."/>
            <person name="Grigoriev I.V."/>
            <person name="Kema G.H.J."/>
        </authorList>
    </citation>
    <scope>NUCLEOTIDE SEQUENCE [LARGE SCALE GENOMIC DNA]</scope>
    <source>
        <strain evidence="3">CBS 115943 / IPO323</strain>
    </source>
</reference>
<gene>
    <name evidence="2" type="ORF">MYCGRDRAFT_94659</name>
</gene>
<feature type="region of interest" description="Disordered" evidence="1">
    <location>
        <begin position="23"/>
        <end position="91"/>
    </location>
</feature>